<name>A0AAD4DZP3_9AGAM</name>
<dbReference type="RefSeq" id="XP_041222446.1">
    <property type="nucleotide sequence ID" value="XM_041372302.1"/>
</dbReference>
<evidence type="ECO:0000313" key="2">
    <source>
        <dbReference type="Proteomes" id="UP001195769"/>
    </source>
</evidence>
<protein>
    <submittedName>
        <fullName evidence="1">Uncharacterized protein</fullName>
    </submittedName>
</protein>
<comment type="caution">
    <text evidence="1">The sequence shown here is derived from an EMBL/GenBank/DDBJ whole genome shotgun (WGS) entry which is preliminary data.</text>
</comment>
<dbReference type="Proteomes" id="UP001195769">
    <property type="component" value="Unassembled WGS sequence"/>
</dbReference>
<organism evidence="1 2">
    <name type="scientific">Suillus fuscotomentosus</name>
    <dbReference type="NCBI Taxonomy" id="1912939"/>
    <lineage>
        <taxon>Eukaryota</taxon>
        <taxon>Fungi</taxon>
        <taxon>Dikarya</taxon>
        <taxon>Basidiomycota</taxon>
        <taxon>Agaricomycotina</taxon>
        <taxon>Agaricomycetes</taxon>
        <taxon>Agaricomycetidae</taxon>
        <taxon>Boletales</taxon>
        <taxon>Suillineae</taxon>
        <taxon>Suillaceae</taxon>
        <taxon>Suillus</taxon>
    </lineage>
</organism>
<evidence type="ECO:0000313" key="1">
    <source>
        <dbReference type="EMBL" id="KAG1896870.1"/>
    </source>
</evidence>
<reference evidence="1" key="1">
    <citation type="journal article" date="2020" name="New Phytol.">
        <title>Comparative genomics reveals dynamic genome evolution in host specialist ectomycorrhizal fungi.</title>
        <authorList>
            <person name="Lofgren L.A."/>
            <person name="Nguyen N.H."/>
            <person name="Vilgalys R."/>
            <person name="Ruytinx J."/>
            <person name="Liao H.L."/>
            <person name="Branco S."/>
            <person name="Kuo A."/>
            <person name="LaButti K."/>
            <person name="Lipzen A."/>
            <person name="Andreopoulos W."/>
            <person name="Pangilinan J."/>
            <person name="Riley R."/>
            <person name="Hundley H."/>
            <person name="Na H."/>
            <person name="Barry K."/>
            <person name="Grigoriev I.V."/>
            <person name="Stajich J.E."/>
            <person name="Kennedy P.G."/>
        </authorList>
    </citation>
    <scope>NUCLEOTIDE SEQUENCE</scope>
    <source>
        <strain evidence="1">FC203</strain>
    </source>
</reference>
<gene>
    <name evidence="1" type="ORF">F5891DRAFT_567792</name>
</gene>
<proteinExistence type="predicted"/>
<accession>A0AAD4DZP3</accession>
<sequence length="107" mass="12046">MSRIGKYLFKVPQFSTFRSVFLVTTCALTLVLQLRLCSPESWHETSNTMLVSVSLSTVGRDIEIQEDQLQWLVSACLSEFGVYIHSCTLTSHQLYNSKGSCDVCISM</sequence>
<dbReference type="EMBL" id="JABBWK010000051">
    <property type="protein sequence ID" value="KAG1896870.1"/>
    <property type="molecule type" value="Genomic_DNA"/>
</dbReference>
<dbReference type="GeneID" id="64666600"/>
<keyword evidence="2" id="KW-1185">Reference proteome</keyword>
<dbReference type="AlphaFoldDB" id="A0AAD4DZP3"/>